<dbReference type="Proteomes" id="UP000002439">
    <property type="component" value="Chromosome"/>
</dbReference>
<dbReference type="KEGG" id="pai:PAE2301"/>
<dbReference type="STRING" id="178306.PAE2301"/>
<dbReference type="GO" id="GO:0140359">
    <property type="term" value="F:ABC-type transporter activity"/>
    <property type="evidence" value="ECO:0007669"/>
    <property type="project" value="InterPro"/>
</dbReference>
<dbReference type="HOGENOM" id="CLU_766413_0_0_2"/>
<evidence type="ECO:0000256" key="3">
    <source>
        <dbReference type="ARBA" id="ARBA00023136"/>
    </source>
</evidence>
<sequence>MTKMNIYKSKYLQLLKLDIYYINKFKKYSYSFYSLYFVFVGLILSTNYLLGLAVDSAVSLNLKSTLLFSLLFLFSMAMLNIINFLSEYISDIYKKLVEFDIIERIIKNNTATPREPGEVISRISSDVENAVGAIVISVWIIFVIVRIVATFLFASSISLELAILILPFVVVYGLLTYFIGPRLMRARSEEREYYAHWFKRLKESIEAGLSLCRVNILGVPKIYVTTTAEYFGKFKRFTFYNRGLMFLANMPVVIGPNLIFVLAVINAINGMGTVGEAVALRGVLSNLFEPVAHLAATVGSYYVLVTSYERIAPLLESRAEKIETAPYAEFKNAVFKYDGRTVLYVEELAVRPGDFIWVRGP</sequence>
<keyword evidence="2 4" id="KW-1133">Transmembrane helix</keyword>
<feature type="domain" description="ABC transmembrane type-1" evidence="5">
    <location>
        <begin position="35"/>
        <end position="207"/>
    </location>
</feature>
<protein>
    <submittedName>
        <fullName evidence="6">ABC transporter ATP-binding component, degenerate</fullName>
    </submittedName>
</protein>
<dbReference type="SUPFAM" id="SSF90123">
    <property type="entry name" value="ABC transporter transmembrane region"/>
    <property type="match status" value="1"/>
</dbReference>
<evidence type="ECO:0000313" key="7">
    <source>
        <dbReference type="Proteomes" id="UP000002439"/>
    </source>
</evidence>
<dbReference type="EnsemblBacteria" id="AAL64097">
    <property type="protein sequence ID" value="AAL64097"/>
    <property type="gene ID" value="PAE2301"/>
</dbReference>
<reference evidence="6 7" key="1">
    <citation type="journal article" date="2002" name="Proc. Natl. Acad. Sci. U.S.A.">
        <title>Genome sequence of the hyperthermophilic crenarchaeon Pyrobaculum aerophilum.</title>
        <authorList>
            <person name="Fitz-Gibbon S.T."/>
            <person name="Ladner H."/>
            <person name="Kim U.J."/>
            <person name="Stetter K.O."/>
            <person name="Simon M.I."/>
            <person name="Miller J.H."/>
        </authorList>
    </citation>
    <scope>NUCLEOTIDE SEQUENCE [LARGE SCALE GENOMIC DNA]</scope>
    <source>
        <strain evidence="7">ATCC 51768 / DSM 7523 / JCM 9630 / CIP 104966 / NBRC 100827 / IM2</strain>
    </source>
</reference>
<evidence type="ECO:0000256" key="1">
    <source>
        <dbReference type="ARBA" id="ARBA00022692"/>
    </source>
</evidence>
<feature type="transmembrane region" description="Helical" evidence="4">
    <location>
        <begin position="243"/>
        <end position="268"/>
    </location>
</feature>
<proteinExistence type="predicted"/>
<evidence type="ECO:0000256" key="2">
    <source>
        <dbReference type="ARBA" id="ARBA00022989"/>
    </source>
</evidence>
<keyword evidence="6" id="KW-0547">Nucleotide-binding</keyword>
<gene>
    <name evidence="6" type="ordered locus">PAE2301</name>
</gene>
<keyword evidence="1 4" id="KW-0812">Transmembrane</keyword>
<dbReference type="GO" id="GO:0005524">
    <property type="term" value="F:ATP binding"/>
    <property type="evidence" value="ECO:0007669"/>
    <property type="project" value="UniProtKB-KW"/>
</dbReference>
<dbReference type="eggNOG" id="arCOG02841">
    <property type="taxonomic scope" value="Archaea"/>
</dbReference>
<evidence type="ECO:0000256" key="4">
    <source>
        <dbReference type="SAM" id="Phobius"/>
    </source>
</evidence>
<name>Q8ZVF9_PYRAE</name>
<accession>Q8ZVF9</accession>
<feature type="transmembrane region" description="Helical" evidence="4">
    <location>
        <begin position="66"/>
        <end position="85"/>
    </location>
</feature>
<keyword evidence="3 4" id="KW-0472">Membrane</keyword>
<dbReference type="PATRIC" id="fig|178306.9.peg.1714"/>
<dbReference type="InterPro" id="IPR011527">
    <property type="entry name" value="ABC1_TM_dom"/>
</dbReference>
<feature type="transmembrane region" description="Helical" evidence="4">
    <location>
        <begin position="130"/>
        <end position="155"/>
    </location>
</feature>
<dbReference type="InterPro" id="IPR036640">
    <property type="entry name" value="ABC1_TM_sf"/>
</dbReference>
<evidence type="ECO:0000313" key="6">
    <source>
        <dbReference type="EMBL" id="AAL64097.1"/>
    </source>
</evidence>
<dbReference type="GO" id="GO:0016020">
    <property type="term" value="C:membrane"/>
    <property type="evidence" value="ECO:0007669"/>
    <property type="project" value="InterPro"/>
</dbReference>
<feature type="transmembrane region" description="Helical" evidence="4">
    <location>
        <begin position="33"/>
        <end position="54"/>
    </location>
</feature>
<evidence type="ECO:0000259" key="5">
    <source>
        <dbReference type="PROSITE" id="PS50929"/>
    </source>
</evidence>
<dbReference type="EMBL" id="AE009441">
    <property type="protein sequence ID" value="AAL64097.1"/>
    <property type="molecule type" value="Genomic_DNA"/>
</dbReference>
<dbReference type="Pfam" id="PF00664">
    <property type="entry name" value="ABC_membrane"/>
    <property type="match status" value="1"/>
</dbReference>
<feature type="transmembrane region" description="Helical" evidence="4">
    <location>
        <begin position="161"/>
        <end position="180"/>
    </location>
</feature>
<dbReference type="AlphaFoldDB" id="Q8ZVF9"/>
<dbReference type="PROSITE" id="PS50929">
    <property type="entry name" value="ABC_TM1F"/>
    <property type="match status" value="1"/>
</dbReference>
<dbReference type="InParanoid" id="Q8ZVF9"/>
<keyword evidence="6" id="KW-0067">ATP-binding</keyword>
<keyword evidence="7" id="KW-1185">Reference proteome</keyword>
<organism evidence="6 7">
    <name type="scientific">Pyrobaculum aerophilum (strain ATCC 51768 / DSM 7523 / JCM 9630 / CIP 104966 / NBRC 100827 / IM2)</name>
    <dbReference type="NCBI Taxonomy" id="178306"/>
    <lineage>
        <taxon>Archaea</taxon>
        <taxon>Thermoproteota</taxon>
        <taxon>Thermoprotei</taxon>
        <taxon>Thermoproteales</taxon>
        <taxon>Thermoproteaceae</taxon>
        <taxon>Pyrobaculum</taxon>
    </lineage>
</organism>
<dbReference type="Gene3D" id="1.20.1560.10">
    <property type="entry name" value="ABC transporter type 1, transmembrane domain"/>
    <property type="match status" value="1"/>
</dbReference>